<dbReference type="EMBL" id="JACHWS010000003">
    <property type="protein sequence ID" value="MBB3038568.1"/>
    <property type="molecule type" value="Genomic_DNA"/>
</dbReference>
<dbReference type="InterPro" id="IPR007546">
    <property type="entry name" value="DUF503"/>
</dbReference>
<organism evidence="1 2">
    <name type="scientific">Hoyosella altamirensis</name>
    <dbReference type="NCBI Taxonomy" id="616997"/>
    <lineage>
        <taxon>Bacteria</taxon>
        <taxon>Bacillati</taxon>
        <taxon>Actinomycetota</taxon>
        <taxon>Actinomycetes</taxon>
        <taxon>Mycobacteriales</taxon>
        <taxon>Hoyosellaceae</taxon>
        <taxon>Hoyosella</taxon>
    </lineage>
</organism>
<dbReference type="AlphaFoldDB" id="A0A839RQR6"/>
<dbReference type="Gene3D" id="3.30.70.1120">
    <property type="entry name" value="TT1725-like"/>
    <property type="match status" value="1"/>
</dbReference>
<keyword evidence="2" id="KW-1185">Reference proteome</keyword>
<comment type="caution">
    <text evidence="1">The sequence shown here is derived from an EMBL/GenBank/DDBJ whole genome shotgun (WGS) entry which is preliminary data.</text>
</comment>
<evidence type="ECO:0000313" key="1">
    <source>
        <dbReference type="EMBL" id="MBB3038568.1"/>
    </source>
</evidence>
<sequence length="96" mass="10644">MYVGALEIDVLFGDIRSLKEKRSQVKPILAELKKFAVAASEVGDANRLRRAIFGIAAVSGEIGHVHEVLDRCERHVAAKPELELLSVRRRILGPED</sequence>
<dbReference type="RefSeq" id="WP_064440489.1">
    <property type="nucleotide sequence ID" value="NZ_BDDI01000008.1"/>
</dbReference>
<dbReference type="Proteomes" id="UP000567922">
    <property type="component" value="Unassembled WGS sequence"/>
</dbReference>
<dbReference type="SUPFAM" id="SSF103007">
    <property type="entry name" value="Hypothetical protein TT1725"/>
    <property type="match status" value="1"/>
</dbReference>
<gene>
    <name evidence="1" type="ORF">FHU29_003037</name>
</gene>
<protein>
    <recommendedName>
        <fullName evidence="3">DUF503 domain-containing protein</fullName>
    </recommendedName>
</protein>
<dbReference type="Pfam" id="PF04456">
    <property type="entry name" value="DUF503"/>
    <property type="match status" value="1"/>
</dbReference>
<evidence type="ECO:0000313" key="2">
    <source>
        <dbReference type="Proteomes" id="UP000567922"/>
    </source>
</evidence>
<dbReference type="InterPro" id="IPR036746">
    <property type="entry name" value="TT1725-like_sf"/>
</dbReference>
<reference evidence="1 2" key="1">
    <citation type="submission" date="2020-08" db="EMBL/GenBank/DDBJ databases">
        <title>Sequencing the genomes of 1000 actinobacteria strains.</title>
        <authorList>
            <person name="Klenk H.-P."/>
        </authorList>
    </citation>
    <scope>NUCLEOTIDE SEQUENCE [LARGE SCALE GENOMIC DNA]</scope>
    <source>
        <strain evidence="1 2">DSM 45258</strain>
    </source>
</reference>
<name>A0A839RQR6_9ACTN</name>
<dbReference type="PANTHER" id="PTHR36441:SF1">
    <property type="entry name" value="DUF503 DOMAIN-CONTAINING PROTEIN"/>
    <property type="match status" value="1"/>
</dbReference>
<dbReference type="PANTHER" id="PTHR36441">
    <property type="entry name" value="HYPOTHETICAL CYTOSOLIC PROTEIN"/>
    <property type="match status" value="1"/>
</dbReference>
<dbReference type="OrthoDB" id="9809023at2"/>
<proteinExistence type="predicted"/>
<accession>A0A839RQR6</accession>
<evidence type="ECO:0008006" key="3">
    <source>
        <dbReference type="Google" id="ProtNLM"/>
    </source>
</evidence>